<dbReference type="HOGENOM" id="CLU_020336_7_5_1"/>
<dbReference type="STRING" id="1442369.A0A0D2ISG5"/>
<protein>
    <recommendedName>
        <fullName evidence="3">AB hydrolase-1 domain-containing protein</fullName>
    </recommendedName>
</protein>
<gene>
    <name evidence="4" type="ORF">Z518_04045</name>
</gene>
<dbReference type="EMBL" id="KN847477">
    <property type="protein sequence ID" value="KIX06071.1"/>
    <property type="molecule type" value="Genomic_DNA"/>
</dbReference>
<dbReference type="RefSeq" id="XP_013273207.1">
    <property type="nucleotide sequence ID" value="XM_013417753.1"/>
</dbReference>
<dbReference type="PRINTS" id="PR00412">
    <property type="entry name" value="EPOXHYDRLASE"/>
</dbReference>
<evidence type="ECO:0000313" key="5">
    <source>
        <dbReference type="Proteomes" id="UP000053617"/>
    </source>
</evidence>
<dbReference type="VEuPathDB" id="FungiDB:Z518_04045"/>
<keyword evidence="5" id="KW-1185">Reference proteome</keyword>
<accession>A0A0D2ISG5</accession>
<dbReference type="PANTHER" id="PTHR43329">
    <property type="entry name" value="EPOXIDE HYDROLASE"/>
    <property type="match status" value="1"/>
</dbReference>
<dbReference type="AlphaFoldDB" id="A0A0D2ISG5"/>
<dbReference type="OrthoDB" id="408373at2759"/>
<feature type="domain" description="AB hydrolase-1" evidence="3">
    <location>
        <begin position="42"/>
        <end position="327"/>
    </location>
</feature>
<dbReference type="Proteomes" id="UP000053617">
    <property type="component" value="Unassembled WGS sequence"/>
</dbReference>
<name>A0A0D2ISG5_9EURO</name>
<dbReference type="GO" id="GO:0016787">
    <property type="term" value="F:hydrolase activity"/>
    <property type="evidence" value="ECO:0007669"/>
    <property type="project" value="UniProtKB-KW"/>
</dbReference>
<dbReference type="SUPFAM" id="SSF53474">
    <property type="entry name" value="alpha/beta-Hydrolases"/>
    <property type="match status" value="1"/>
</dbReference>
<sequence>MPVDKIKVNNDPRISFHSAKLNGYTYGYLFSPASPKVPKRGTIFLIHGFPDLSMGWRFQIPFLTDLGLDVVAPDCMGYGRTDFPRYTLQDYTYKRASDDIAELCRQKGLSRIILGGHDWGGAIVYRVAQYYPRLITAVFSICTPYFLPSPKYEPLGVQAEKRLPNFTYQMQFASGEIEKNVQSKAEIRRWLNNLFGGRTPEGEVAFNANVGIDLAKQARVGKNRLLTDEEMDFYVDEFARNGINGPLNWYRVREDNYMNEWRDFFDSGRKSAAQAARDLTLQQEVLFVLATKDQALPAFMAEKMAEKIPKLTRREVSANHWALWERPEDCNRIIGQWLHEKVFPFMRGESKL</sequence>
<evidence type="ECO:0000313" key="4">
    <source>
        <dbReference type="EMBL" id="KIX06071.1"/>
    </source>
</evidence>
<dbReference type="Pfam" id="PF00561">
    <property type="entry name" value="Abhydrolase_1"/>
    <property type="match status" value="1"/>
</dbReference>
<reference evidence="4 5" key="1">
    <citation type="submission" date="2015-01" db="EMBL/GenBank/DDBJ databases">
        <title>The Genome Sequence of Rhinocladiella mackenzie CBS 650.93.</title>
        <authorList>
            <consortium name="The Broad Institute Genomics Platform"/>
            <person name="Cuomo C."/>
            <person name="de Hoog S."/>
            <person name="Gorbushina A."/>
            <person name="Stielow B."/>
            <person name="Teixiera M."/>
            <person name="Abouelleil A."/>
            <person name="Chapman S.B."/>
            <person name="Priest M."/>
            <person name="Young S.K."/>
            <person name="Wortman J."/>
            <person name="Nusbaum C."/>
            <person name="Birren B."/>
        </authorList>
    </citation>
    <scope>NUCLEOTIDE SEQUENCE [LARGE SCALE GENOMIC DNA]</scope>
    <source>
        <strain evidence="4 5">CBS 650.93</strain>
    </source>
</reference>
<dbReference type="GeneID" id="25292116"/>
<comment type="similarity">
    <text evidence="2">Belongs to the AB hydrolase superfamily. Epoxide hydrolase family.</text>
</comment>
<evidence type="ECO:0000256" key="2">
    <source>
        <dbReference type="ARBA" id="ARBA00038334"/>
    </source>
</evidence>
<evidence type="ECO:0000259" key="3">
    <source>
        <dbReference type="Pfam" id="PF00561"/>
    </source>
</evidence>
<organism evidence="4 5">
    <name type="scientific">Rhinocladiella mackenziei CBS 650.93</name>
    <dbReference type="NCBI Taxonomy" id="1442369"/>
    <lineage>
        <taxon>Eukaryota</taxon>
        <taxon>Fungi</taxon>
        <taxon>Dikarya</taxon>
        <taxon>Ascomycota</taxon>
        <taxon>Pezizomycotina</taxon>
        <taxon>Eurotiomycetes</taxon>
        <taxon>Chaetothyriomycetidae</taxon>
        <taxon>Chaetothyriales</taxon>
        <taxon>Herpotrichiellaceae</taxon>
        <taxon>Rhinocladiella</taxon>
    </lineage>
</organism>
<proteinExistence type="inferred from homology"/>
<evidence type="ECO:0000256" key="1">
    <source>
        <dbReference type="ARBA" id="ARBA00022801"/>
    </source>
</evidence>
<dbReference type="InterPro" id="IPR029058">
    <property type="entry name" value="AB_hydrolase_fold"/>
</dbReference>
<dbReference type="Gene3D" id="3.40.50.1820">
    <property type="entry name" value="alpha/beta hydrolase"/>
    <property type="match status" value="1"/>
</dbReference>
<dbReference type="InterPro" id="IPR000073">
    <property type="entry name" value="AB_hydrolase_1"/>
</dbReference>
<dbReference type="InterPro" id="IPR000639">
    <property type="entry name" value="Epox_hydrolase-like"/>
</dbReference>
<keyword evidence="1" id="KW-0378">Hydrolase</keyword>